<dbReference type="Pfam" id="PF00496">
    <property type="entry name" value="SBP_bac_5"/>
    <property type="match status" value="1"/>
</dbReference>
<dbReference type="EMBL" id="DWWJ01000110">
    <property type="protein sequence ID" value="HJC41157.1"/>
    <property type="molecule type" value="Genomic_DNA"/>
</dbReference>
<dbReference type="GO" id="GO:0015833">
    <property type="term" value="P:peptide transport"/>
    <property type="evidence" value="ECO:0007669"/>
    <property type="project" value="TreeGrafter"/>
</dbReference>
<dbReference type="Gene3D" id="3.90.76.10">
    <property type="entry name" value="Dipeptide-binding Protein, Domain 1"/>
    <property type="match status" value="1"/>
</dbReference>
<evidence type="ECO:0000256" key="4">
    <source>
        <dbReference type="ARBA" id="ARBA00022729"/>
    </source>
</evidence>
<dbReference type="GO" id="GO:0030288">
    <property type="term" value="C:outer membrane-bounded periplasmic space"/>
    <property type="evidence" value="ECO:0007669"/>
    <property type="project" value="UniProtKB-ARBA"/>
</dbReference>
<dbReference type="InterPro" id="IPR030678">
    <property type="entry name" value="Peptide/Ni-bd"/>
</dbReference>
<dbReference type="InterPro" id="IPR039424">
    <property type="entry name" value="SBP_5"/>
</dbReference>
<feature type="domain" description="Solute-binding protein family 5" evidence="5">
    <location>
        <begin position="92"/>
        <end position="484"/>
    </location>
</feature>
<dbReference type="GO" id="GO:0043190">
    <property type="term" value="C:ATP-binding cassette (ABC) transporter complex"/>
    <property type="evidence" value="ECO:0007669"/>
    <property type="project" value="InterPro"/>
</dbReference>
<dbReference type="FunFam" id="3.10.105.10:FF:000001">
    <property type="entry name" value="Oligopeptide ABC transporter, oligopeptide-binding protein"/>
    <property type="match status" value="1"/>
</dbReference>
<reference evidence="6" key="2">
    <citation type="submission" date="2021-04" db="EMBL/GenBank/DDBJ databases">
        <authorList>
            <person name="Gilroy R."/>
        </authorList>
    </citation>
    <scope>NUCLEOTIDE SEQUENCE</scope>
    <source>
        <strain evidence="6">CHK186-1790</strain>
    </source>
</reference>
<dbReference type="InterPro" id="IPR000914">
    <property type="entry name" value="SBP_5_dom"/>
</dbReference>
<accession>A0A9D2SZR7</accession>
<gene>
    <name evidence="6" type="ORF">H9701_06355</name>
</gene>
<dbReference type="PROSITE" id="PS51257">
    <property type="entry name" value="PROKAR_LIPOPROTEIN"/>
    <property type="match status" value="1"/>
</dbReference>
<dbReference type="CDD" id="cd08504">
    <property type="entry name" value="PBP2_OppA"/>
    <property type="match status" value="1"/>
</dbReference>
<dbReference type="FunFam" id="3.90.76.10:FF:000001">
    <property type="entry name" value="Oligopeptide ABC transporter substrate-binding protein"/>
    <property type="match status" value="1"/>
</dbReference>
<comment type="similarity">
    <text evidence="2">Belongs to the bacterial solute-binding protein 5 family.</text>
</comment>
<reference evidence="6" key="1">
    <citation type="journal article" date="2021" name="PeerJ">
        <title>Extensive microbial diversity within the chicken gut microbiome revealed by metagenomics and culture.</title>
        <authorList>
            <person name="Gilroy R."/>
            <person name="Ravi A."/>
            <person name="Getino M."/>
            <person name="Pursley I."/>
            <person name="Horton D.L."/>
            <person name="Alikhan N.F."/>
            <person name="Baker D."/>
            <person name="Gharbi K."/>
            <person name="Hall N."/>
            <person name="Watson M."/>
            <person name="Adriaenssens E.M."/>
            <person name="Foster-Nyarko E."/>
            <person name="Jarju S."/>
            <person name="Secka A."/>
            <person name="Antonio M."/>
            <person name="Oren A."/>
            <person name="Chaudhuri R.R."/>
            <person name="La Ragione R."/>
            <person name="Hildebrand F."/>
            <person name="Pallen M.J."/>
        </authorList>
    </citation>
    <scope>NUCLEOTIDE SEQUENCE</scope>
    <source>
        <strain evidence="6">CHK186-1790</strain>
    </source>
</reference>
<dbReference type="GO" id="GO:1904680">
    <property type="term" value="F:peptide transmembrane transporter activity"/>
    <property type="evidence" value="ECO:0007669"/>
    <property type="project" value="TreeGrafter"/>
</dbReference>
<dbReference type="SUPFAM" id="SSF53850">
    <property type="entry name" value="Periplasmic binding protein-like II"/>
    <property type="match status" value="1"/>
</dbReference>
<evidence type="ECO:0000256" key="3">
    <source>
        <dbReference type="ARBA" id="ARBA00022448"/>
    </source>
</evidence>
<dbReference type="PANTHER" id="PTHR30290">
    <property type="entry name" value="PERIPLASMIC BINDING COMPONENT OF ABC TRANSPORTER"/>
    <property type="match status" value="1"/>
</dbReference>
<keyword evidence="4" id="KW-0732">Signal</keyword>
<evidence type="ECO:0000313" key="7">
    <source>
        <dbReference type="Proteomes" id="UP000823882"/>
    </source>
</evidence>
<dbReference type="PANTHER" id="PTHR30290:SF10">
    <property type="entry name" value="PERIPLASMIC OLIGOPEPTIDE-BINDING PROTEIN-RELATED"/>
    <property type="match status" value="1"/>
</dbReference>
<dbReference type="Proteomes" id="UP000823882">
    <property type="component" value="Unassembled WGS sequence"/>
</dbReference>
<protein>
    <submittedName>
        <fullName evidence="6">Peptide ABC transporter substrate-binding protein</fullName>
    </submittedName>
</protein>
<dbReference type="PIRSF" id="PIRSF002741">
    <property type="entry name" value="MppA"/>
    <property type="match status" value="1"/>
</dbReference>
<proteinExistence type="inferred from homology"/>
<sequence>MNRVRLPAGVLAGALALGALTGCGGQAGEGSSGALDLRVCIASEPATLDPAKNSTLDGAILAQHLFEGLMRWENSGEPIEGGRGLYRAQLGPGQAQSYEKTVHDDGTVTYTFTLREDLKWSDGTPLTAGDFVYSWRRLSDPATAADYCYMIDMVSGYEAVNSGEAEPTALGVSAPDERTFVVELTYDCPYFLEVCAFTATLPVREDVVEADPDGWTHDTATYLSNGPYRLAEWSHNSRIVLERNPSYYAAGDRGPGTITFQLMDDGTAILSAFRSGDLDFIKSVPVDEIPALLASGDLSIVDQLGTYYVSYNTQQAPFDDWRVRKAFTLAMDSRYLVENVTQTGQVPADAFVPYGVPDADPEGEDFRTVGGGYWTVPETQEQYAANVAEARELLAQAGYPGGAGFPVVVYSYNNDPSHEAIAQALQQQWQSALGVTVTLESNDWSAFLADRKAGNYQIARNSWVADYSDPCCFLDLWRTGSGNNDAQYSNPDYDALIDAAKAAADPAERMELLHQAEDLLMGEDWVLGPIYFYTQTYLLDPSLDGLYYTPLGNFFFGEVTRA</sequence>
<dbReference type="Gene3D" id="3.10.105.10">
    <property type="entry name" value="Dipeptide-binding Protein, Domain 3"/>
    <property type="match status" value="1"/>
</dbReference>
<evidence type="ECO:0000313" key="6">
    <source>
        <dbReference type="EMBL" id="HJC41157.1"/>
    </source>
</evidence>
<organism evidence="6 7">
    <name type="scientific">Candidatus Intestinimonas pullistercoris</name>
    <dbReference type="NCBI Taxonomy" id="2838623"/>
    <lineage>
        <taxon>Bacteria</taxon>
        <taxon>Bacillati</taxon>
        <taxon>Bacillota</taxon>
        <taxon>Clostridia</taxon>
        <taxon>Eubacteriales</taxon>
        <taxon>Intestinimonas</taxon>
    </lineage>
</organism>
<comment type="caution">
    <text evidence="6">The sequence shown here is derived from an EMBL/GenBank/DDBJ whole genome shotgun (WGS) entry which is preliminary data.</text>
</comment>
<dbReference type="Gene3D" id="3.40.190.10">
    <property type="entry name" value="Periplasmic binding protein-like II"/>
    <property type="match status" value="1"/>
</dbReference>
<comment type="subcellular location">
    <subcellularLocation>
        <location evidence="1">Cell envelope</location>
    </subcellularLocation>
</comment>
<evidence type="ECO:0000256" key="2">
    <source>
        <dbReference type="ARBA" id="ARBA00005695"/>
    </source>
</evidence>
<evidence type="ECO:0000259" key="5">
    <source>
        <dbReference type="Pfam" id="PF00496"/>
    </source>
</evidence>
<keyword evidence="3" id="KW-0813">Transport</keyword>
<name>A0A9D2SZR7_9FIRM</name>
<dbReference type="AlphaFoldDB" id="A0A9D2SZR7"/>
<evidence type="ECO:0000256" key="1">
    <source>
        <dbReference type="ARBA" id="ARBA00004196"/>
    </source>
</evidence>